<dbReference type="RefSeq" id="WP_345545567.1">
    <property type="nucleotide sequence ID" value="NZ_BAAAZA010000001.1"/>
</dbReference>
<accession>A0ABP7JI25</accession>
<evidence type="ECO:0000256" key="2">
    <source>
        <dbReference type="ARBA" id="ARBA00023015"/>
    </source>
</evidence>
<keyword evidence="3" id="KW-0238">DNA-binding</keyword>
<name>A0ABP7JI25_9ACTN</name>
<gene>
    <name evidence="6" type="ORF">GCM10022207_02840</name>
</gene>
<comment type="similarity">
    <text evidence="1">Belongs to the LysR transcriptional regulatory family.</text>
</comment>
<protein>
    <submittedName>
        <fullName evidence="6">LysR family transcriptional regulator</fullName>
    </submittedName>
</protein>
<proteinExistence type="inferred from homology"/>
<dbReference type="Gene3D" id="1.10.10.10">
    <property type="entry name" value="Winged helix-like DNA-binding domain superfamily/Winged helix DNA-binding domain"/>
    <property type="match status" value="1"/>
</dbReference>
<evidence type="ECO:0000256" key="1">
    <source>
        <dbReference type="ARBA" id="ARBA00009437"/>
    </source>
</evidence>
<dbReference type="PANTHER" id="PTHR30346">
    <property type="entry name" value="TRANSCRIPTIONAL DUAL REGULATOR HCAR-RELATED"/>
    <property type="match status" value="1"/>
</dbReference>
<reference evidence="7" key="1">
    <citation type="journal article" date="2019" name="Int. J. Syst. Evol. Microbiol.">
        <title>The Global Catalogue of Microorganisms (GCM) 10K type strain sequencing project: providing services to taxonomists for standard genome sequencing and annotation.</title>
        <authorList>
            <consortium name="The Broad Institute Genomics Platform"/>
            <consortium name="The Broad Institute Genome Sequencing Center for Infectious Disease"/>
            <person name="Wu L."/>
            <person name="Ma J."/>
        </authorList>
    </citation>
    <scope>NUCLEOTIDE SEQUENCE [LARGE SCALE GENOMIC DNA]</scope>
    <source>
        <strain evidence="7">JCM 16578</strain>
    </source>
</reference>
<organism evidence="6 7">
    <name type="scientific">Streptomyces lannensis</name>
    <dbReference type="NCBI Taxonomy" id="766498"/>
    <lineage>
        <taxon>Bacteria</taxon>
        <taxon>Bacillati</taxon>
        <taxon>Actinomycetota</taxon>
        <taxon>Actinomycetes</taxon>
        <taxon>Kitasatosporales</taxon>
        <taxon>Streptomycetaceae</taxon>
        <taxon>Streptomyces</taxon>
    </lineage>
</organism>
<dbReference type="EMBL" id="BAAAZA010000001">
    <property type="protein sequence ID" value="GAA3845578.1"/>
    <property type="molecule type" value="Genomic_DNA"/>
</dbReference>
<dbReference type="InterPro" id="IPR000847">
    <property type="entry name" value="LysR_HTH_N"/>
</dbReference>
<dbReference type="SUPFAM" id="SSF53850">
    <property type="entry name" value="Periplasmic binding protein-like II"/>
    <property type="match status" value="1"/>
</dbReference>
<dbReference type="Pfam" id="PF00126">
    <property type="entry name" value="HTH_1"/>
    <property type="match status" value="1"/>
</dbReference>
<evidence type="ECO:0000313" key="7">
    <source>
        <dbReference type="Proteomes" id="UP001501563"/>
    </source>
</evidence>
<dbReference type="CDD" id="cd05466">
    <property type="entry name" value="PBP2_LTTR_substrate"/>
    <property type="match status" value="1"/>
</dbReference>
<evidence type="ECO:0000259" key="5">
    <source>
        <dbReference type="PROSITE" id="PS50931"/>
    </source>
</evidence>
<dbReference type="Pfam" id="PF03466">
    <property type="entry name" value="LysR_substrate"/>
    <property type="match status" value="1"/>
</dbReference>
<evidence type="ECO:0000256" key="3">
    <source>
        <dbReference type="ARBA" id="ARBA00023125"/>
    </source>
</evidence>
<evidence type="ECO:0000313" key="6">
    <source>
        <dbReference type="EMBL" id="GAA3845578.1"/>
    </source>
</evidence>
<dbReference type="Gene3D" id="3.40.190.10">
    <property type="entry name" value="Periplasmic binding protein-like II"/>
    <property type="match status" value="2"/>
</dbReference>
<sequence>MNIEALRYAQAVSGLKSFSAAARAYGVTQPALSNGVARLEEELGVKLFDRSPRGVKPTAHGALVLPLIDHVLGALDTLVAESRRLARPAVDMIRMGVSPLIGSDLVAHAFQVARTLERPRDLVLREADLEPLRGDLEAGRLDIVLVPAVPGMPAFRHRVIAREPVVVIDPAGSGDDSPVELRAVADASYILGPATCGLTTFTTELFHANDLVLHPYPGEAASFRAVDEWAAMGLGAALLPRSKITHDHTGCRPLLQGGEPVEIAYEAVWDCDTPLGADLDEFVVALTEAAGASSDHGAPHGAPTGER</sequence>
<dbReference type="Proteomes" id="UP001501563">
    <property type="component" value="Unassembled WGS sequence"/>
</dbReference>
<keyword evidence="2" id="KW-0805">Transcription regulation</keyword>
<keyword evidence="7" id="KW-1185">Reference proteome</keyword>
<dbReference type="InterPro" id="IPR005119">
    <property type="entry name" value="LysR_subst-bd"/>
</dbReference>
<comment type="caution">
    <text evidence="6">The sequence shown here is derived from an EMBL/GenBank/DDBJ whole genome shotgun (WGS) entry which is preliminary data.</text>
</comment>
<evidence type="ECO:0000256" key="4">
    <source>
        <dbReference type="ARBA" id="ARBA00023163"/>
    </source>
</evidence>
<dbReference type="InterPro" id="IPR036390">
    <property type="entry name" value="WH_DNA-bd_sf"/>
</dbReference>
<dbReference type="PROSITE" id="PS50931">
    <property type="entry name" value="HTH_LYSR"/>
    <property type="match status" value="1"/>
</dbReference>
<dbReference type="PRINTS" id="PR00039">
    <property type="entry name" value="HTHLYSR"/>
</dbReference>
<dbReference type="SUPFAM" id="SSF46785">
    <property type="entry name" value="Winged helix' DNA-binding domain"/>
    <property type="match status" value="1"/>
</dbReference>
<dbReference type="InterPro" id="IPR036388">
    <property type="entry name" value="WH-like_DNA-bd_sf"/>
</dbReference>
<dbReference type="PANTHER" id="PTHR30346:SF29">
    <property type="entry name" value="LYSR SUBSTRATE-BINDING"/>
    <property type="match status" value="1"/>
</dbReference>
<feature type="domain" description="HTH lysR-type" evidence="5">
    <location>
        <begin position="1"/>
        <end position="58"/>
    </location>
</feature>
<keyword evidence="4" id="KW-0804">Transcription</keyword>